<dbReference type="AlphaFoldDB" id="A0A4P7IE70"/>
<evidence type="ECO:0000313" key="1">
    <source>
        <dbReference type="EMBL" id="QBX54833.1"/>
    </source>
</evidence>
<name>A0A4P7IE70_9ACTN</name>
<accession>A0A4P7IE70</accession>
<dbReference type="RefSeq" id="WP_135266802.1">
    <property type="nucleotide sequence ID" value="NZ_CP038436.1"/>
</dbReference>
<dbReference type="Proteomes" id="UP000294853">
    <property type="component" value="Chromosome"/>
</dbReference>
<gene>
    <name evidence="1" type="ORF">EXE58_04710</name>
</gene>
<evidence type="ECO:0000313" key="2">
    <source>
        <dbReference type="Proteomes" id="UP000294853"/>
    </source>
</evidence>
<reference evidence="1 2" key="1">
    <citation type="submission" date="2019-03" db="EMBL/GenBank/DDBJ databases">
        <title>Three New Species of Nocardioides, Nocardioides euryhalodurans sp. nov., Nocardioides seonyuensis sp. nov. and Nocardioides eburneoflavus sp. nov. Iolated from Soil.</title>
        <authorList>
            <person name="Roh S.G."/>
            <person name="Lee C."/>
            <person name="Kim M.-K."/>
            <person name="Kim S.B."/>
        </authorList>
    </citation>
    <scope>NUCLEOTIDE SEQUENCE [LARGE SCALE GENOMIC DNA]</scope>
    <source>
        <strain evidence="1 2">MMS17-SY207-3</strain>
    </source>
</reference>
<dbReference type="EMBL" id="CP038436">
    <property type="protein sequence ID" value="QBX54833.1"/>
    <property type="molecule type" value="Genomic_DNA"/>
</dbReference>
<dbReference type="KEGG" id="nsn:EXE58_04710"/>
<keyword evidence="2" id="KW-1185">Reference proteome</keyword>
<dbReference type="OrthoDB" id="3789804at2"/>
<organism evidence="1 2">
    <name type="scientific">Nocardioides seonyuensis</name>
    <dbReference type="NCBI Taxonomy" id="2518371"/>
    <lineage>
        <taxon>Bacteria</taxon>
        <taxon>Bacillati</taxon>
        <taxon>Actinomycetota</taxon>
        <taxon>Actinomycetes</taxon>
        <taxon>Propionibacteriales</taxon>
        <taxon>Nocardioidaceae</taxon>
        <taxon>Nocardioides</taxon>
    </lineage>
</organism>
<proteinExistence type="predicted"/>
<sequence>MSDDNPERHHGPELWTERQATEYLRLRWTGRDATRAALKAGVAGAPIRVRNALLYRADEVRAALDRTAHPCEIAARVDRPVFVARMAPREADPESSWRTWRGADVLAPRNEQVDAARAWWHLGDRLYALVRALASAKGMPFVVNCGGIVVLGAEIVGMDRELEAEGMAISRARRDQASSRQPYTRLASAFVLREPGPWFEGQYGRRWKTGAGGPFRVVGR</sequence>
<protein>
    <submittedName>
        <fullName evidence="1">Uncharacterized protein</fullName>
    </submittedName>
</protein>